<reference evidence="1 2" key="1">
    <citation type="submission" date="2016-01" db="EMBL/GenBank/DDBJ databases">
        <authorList>
            <person name="Oliw E.H."/>
        </authorList>
    </citation>
    <scope>NUCLEOTIDE SEQUENCE [LARGE SCALE GENOMIC DNA]</scope>
    <source>
        <strain evidence="1 2">Kerr 14</strain>
    </source>
</reference>
<evidence type="ECO:0000313" key="2">
    <source>
        <dbReference type="Proteomes" id="UP000191897"/>
    </source>
</evidence>
<gene>
    <name evidence="1" type="ORF">AGR4C_pb30068</name>
</gene>
<evidence type="ECO:0000313" key="1">
    <source>
        <dbReference type="EMBL" id="CUX68040.1"/>
    </source>
</evidence>
<dbReference type="AlphaFoldDB" id="A0A1S7SG80"/>
<proteinExistence type="predicted"/>
<sequence length="73" mass="8362">MRSVLLLHALPQEHEREPRRSEKGLCGFELEHGVEAFLDAMAAIMTERMAEQGLQLSFFDDDKESRFSVGPDR</sequence>
<protein>
    <submittedName>
        <fullName evidence="1">Uncharacterized protein</fullName>
    </submittedName>
</protein>
<accession>A0A1S7SG80</accession>
<organism evidence="1 2">
    <name type="scientific">Agrobacterium tumefaciens str. Kerr 14</name>
    <dbReference type="NCBI Taxonomy" id="1183424"/>
    <lineage>
        <taxon>Bacteria</taxon>
        <taxon>Pseudomonadati</taxon>
        <taxon>Pseudomonadota</taxon>
        <taxon>Alphaproteobacteria</taxon>
        <taxon>Hyphomicrobiales</taxon>
        <taxon>Rhizobiaceae</taxon>
        <taxon>Rhizobium/Agrobacterium group</taxon>
        <taxon>Agrobacterium</taxon>
        <taxon>Agrobacterium tumefaciens complex</taxon>
    </lineage>
</organism>
<dbReference type="EMBL" id="FBWC01000042">
    <property type="protein sequence ID" value="CUX68040.1"/>
    <property type="molecule type" value="Genomic_DNA"/>
</dbReference>
<name>A0A1S7SG80_AGRTU</name>
<dbReference type="Proteomes" id="UP000191897">
    <property type="component" value="Unassembled WGS sequence"/>
</dbReference>